<dbReference type="HAMAP" id="MF_00238">
    <property type="entry name" value="Cytidyl_kinase_type1"/>
    <property type="match status" value="1"/>
</dbReference>
<dbReference type="GO" id="GO:0005737">
    <property type="term" value="C:cytoplasm"/>
    <property type="evidence" value="ECO:0007669"/>
    <property type="project" value="UniProtKB-SubCell"/>
</dbReference>
<dbReference type="NCBIfam" id="TIGR00017">
    <property type="entry name" value="cmk"/>
    <property type="match status" value="1"/>
</dbReference>
<keyword evidence="11" id="KW-1185">Reference proteome</keyword>
<evidence type="ECO:0000256" key="7">
    <source>
        <dbReference type="ARBA" id="ARBA00048478"/>
    </source>
</evidence>
<dbReference type="GO" id="GO:0036431">
    <property type="term" value="F:dCMP kinase activity"/>
    <property type="evidence" value="ECO:0007669"/>
    <property type="project" value="InterPro"/>
</dbReference>
<dbReference type="GO" id="GO:0006220">
    <property type="term" value="P:pyrimidine nucleotide metabolic process"/>
    <property type="evidence" value="ECO:0007669"/>
    <property type="project" value="UniProtKB-UniRule"/>
</dbReference>
<name>A0A7U3ZLF9_RUNSL</name>
<organism evidence="10 11">
    <name type="scientific">Runella slithyformis (strain ATCC 29530 / DSM 19594 / LMG 11500 / NCIMB 11436 / LSU 4)</name>
    <dbReference type="NCBI Taxonomy" id="761193"/>
    <lineage>
        <taxon>Bacteria</taxon>
        <taxon>Pseudomonadati</taxon>
        <taxon>Bacteroidota</taxon>
        <taxon>Cytophagia</taxon>
        <taxon>Cytophagales</taxon>
        <taxon>Spirosomataceae</taxon>
        <taxon>Runella</taxon>
    </lineage>
</organism>
<evidence type="ECO:0000256" key="2">
    <source>
        <dbReference type="ARBA" id="ARBA00022679"/>
    </source>
</evidence>
<evidence type="ECO:0000256" key="5">
    <source>
        <dbReference type="ARBA" id="ARBA00022840"/>
    </source>
</evidence>
<feature type="binding site" evidence="8">
    <location>
        <begin position="32"/>
        <end position="40"/>
    </location>
    <ligand>
        <name>ATP</name>
        <dbReference type="ChEBI" id="CHEBI:30616"/>
    </ligand>
</feature>
<accession>A0A7U3ZLF9</accession>
<dbReference type="KEGG" id="rsi:Runsl_2985"/>
<protein>
    <recommendedName>
        <fullName evidence="8">Cytidylate kinase</fullName>
        <shortName evidence="8">CK</shortName>
        <ecNumber evidence="8">2.7.4.25</ecNumber>
    </recommendedName>
    <alternativeName>
        <fullName evidence="8">Cytidine monophosphate kinase</fullName>
        <shortName evidence="8">CMP kinase</shortName>
    </alternativeName>
</protein>
<keyword evidence="4 8" id="KW-0418">Kinase</keyword>
<dbReference type="InterPro" id="IPR011994">
    <property type="entry name" value="Cytidylate_kinase_dom"/>
</dbReference>
<evidence type="ECO:0000313" key="11">
    <source>
        <dbReference type="Proteomes" id="UP000000493"/>
    </source>
</evidence>
<comment type="subcellular location">
    <subcellularLocation>
        <location evidence="8">Cytoplasm</location>
    </subcellularLocation>
</comment>
<dbReference type="InterPro" id="IPR027417">
    <property type="entry name" value="P-loop_NTPase"/>
</dbReference>
<keyword evidence="3 8" id="KW-0547">Nucleotide-binding</keyword>
<dbReference type="SUPFAM" id="SSF52540">
    <property type="entry name" value="P-loop containing nucleoside triphosphate hydrolases"/>
    <property type="match status" value="1"/>
</dbReference>
<evidence type="ECO:0000256" key="6">
    <source>
        <dbReference type="ARBA" id="ARBA00047615"/>
    </source>
</evidence>
<comment type="catalytic activity">
    <reaction evidence="7 8">
        <text>CMP + ATP = CDP + ADP</text>
        <dbReference type="Rhea" id="RHEA:11600"/>
        <dbReference type="ChEBI" id="CHEBI:30616"/>
        <dbReference type="ChEBI" id="CHEBI:58069"/>
        <dbReference type="ChEBI" id="CHEBI:60377"/>
        <dbReference type="ChEBI" id="CHEBI:456216"/>
        <dbReference type="EC" id="2.7.4.25"/>
    </reaction>
</comment>
<dbReference type="CDD" id="cd02020">
    <property type="entry name" value="CMPK"/>
    <property type="match status" value="1"/>
</dbReference>
<evidence type="ECO:0000259" key="9">
    <source>
        <dbReference type="Pfam" id="PF02224"/>
    </source>
</evidence>
<dbReference type="EC" id="2.7.4.25" evidence="8"/>
<dbReference type="Gene3D" id="3.40.50.300">
    <property type="entry name" value="P-loop containing nucleotide triphosphate hydrolases"/>
    <property type="match status" value="1"/>
</dbReference>
<evidence type="ECO:0000256" key="8">
    <source>
        <dbReference type="HAMAP-Rule" id="MF_00238"/>
    </source>
</evidence>
<feature type="domain" description="Cytidylate kinase" evidence="9">
    <location>
        <begin position="28"/>
        <end position="242"/>
    </location>
</feature>
<evidence type="ECO:0000256" key="3">
    <source>
        <dbReference type="ARBA" id="ARBA00022741"/>
    </source>
</evidence>
<proteinExistence type="inferred from homology"/>
<reference evidence="11" key="1">
    <citation type="submission" date="2011-06" db="EMBL/GenBank/DDBJ databases">
        <title>The complete genome of chromosome of Runella slithyformis DSM 19594.</title>
        <authorList>
            <consortium name="US DOE Joint Genome Institute (JGI-PGF)"/>
            <person name="Lucas S."/>
            <person name="Han J."/>
            <person name="Lapidus A."/>
            <person name="Bruce D."/>
            <person name="Goodwin L."/>
            <person name="Pitluck S."/>
            <person name="Peters L."/>
            <person name="Kyrpides N."/>
            <person name="Mavromatis K."/>
            <person name="Ivanova N."/>
            <person name="Ovchinnikova G."/>
            <person name="Zhang X."/>
            <person name="Misra M."/>
            <person name="Detter J.C."/>
            <person name="Tapia R."/>
            <person name="Han C."/>
            <person name="Land M."/>
            <person name="Hauser L."/>
            <person name="Markowitz V."/>
            <person name="Cheng J.-F."/>
            <person name="Hugenholtz P."/>
            <person name="Woyke T."/>
            <person name="Wu D."/>
            <person name="Tindall B."/>
            <person name="Faehrich R."/>
            <person name="Brambilla E."/>
            <person name="Klenk H.-P."/>
            <person name="Eisen J.A."/>
        </authorList>
    </citation>
    <scope>NUCLEOTIDE SEQUENCE [LARGE SCALE GENOMIC DNA]</scope>
    <source>
        <strain evidence="11">ATCC 29530 / DSM 19594 / LMG 11500 / NCIMB 11436 / LSU 4</strain>
    </source>
</reference>
<reference evidence="10 11" key="2">
    <citation type="journal article" date="2012" name="Stand. Genomic Sci.">
        <title>Complete genome sequence of the aquatic bacterium Runella slithyformis type strain (LSU 4(T)).</title>
        <authorList>
            <person name="Copeland A."/>
            <person name="Zhang X."/>
            <person name="Misra M."/>
            <person name="Lapidus A."/>
            <person name="Nolan M."/>
            <person name="Lucas S."/>
            <person name="Deshpande S."/>
            <person name="Cheng J.F."/>
            <person name="Tapia R."/>
            <person name="Goodwin L.A."/>
            <person name="Pitluck S."/>
            <person name="Liolios K."/>
            <person name="Pagani I."/>
            <person name="Ivanova N."/>
            <person name="Mikhailova N."/>
            <person name="Pati A."/>
            <person name="Chen A."/>
            <person name="Palaniappan K."/>
            <person name="Land M."/>
            <person name="Hauser L."/>
            <person name="Pan C."/>
            <person name="Jeffries C.D."/>
            <person name="Detter J.C."/>
            <person name="Brambilla E.M."/>
            <person name="Rohde M."/>
            <person name="Djao O.D."/>
            <person name="Goker M."/>
            <person name="Sikorski J."/>
            <person name="Tindall B.J."/>
            <person name="Woyke T."/>
            <person name="Bristow J."/>
            <person name="Eisen J.A."/>
            <person name="Markowitz V."/>
            <person name="Hugenholtz P."/>
            <person name="Kyrpides N.C."/>
            <person name="Klenk H.P."/>
            <person name="Mavromatis K."/>
        </authorList>
    </citation>
    <scope>NUCLEOTIDE SEQUENCE [LARGE SCALE GENOMIC DNA]</scope>
    <source>
        <strain evidence="11">ATCC 29530 / DSM 19594 / LMG 11500 / NCIMB 11436 / LSU 4</strain>
    </source>
</reference>
<keyword evidence="5 8" id="KW-0067">ATP-binding</keyword>
<evidence type="ECO:0000256" key="1">
    <source>
        <dbReference type="ARBA" id="ARBA00009427"/>
    </source>
</evidence>
<sequence length="257" mass="28832">MPCFYNCRPYIAIFAEEPTSLLMSKIIIAVDGFSSCGKSTTAKGVAAHLGYAYIDTGAMYRAVTLHFHTHHVALTNPKEVSKALESIKIDFRRNPETGRNETYLNGLNVEDEIRKLYIANWVSEVSAVSEVRRAMVAQQQRMGKTKGIVMDGRDIGTVVFPEAELKVFMTADPHIRAQRRQVELLAKGEMLDLEDILKNIQKRDLIDTTRADSPLIQAEDATLVDTSFMTLDEQIELLTNMADEKISSSMRQSRTDA</sequence>
<dbReference type="InterPro" id="IPR003136">
    <property type="entry name" value="Cytidylate_kin"/>
</dbReference>
<dbReference type="GO" id="GO:0005524">
    <property type="term" value="F:ATP binding"/>
    <property type="evidence" value="ECO:0007669"/>
    <property type="project" value="UniProtKB-UniRule"/>
</dbReference>
<dbReference type="Pfam" id="PF02224">
    <property type="entry name" value="Cytidylate_kin"/>
    <property type="match status" value="1"/>
</dbReference>
<evidence type="ECO:0000313" key="10">
    <source>
        <dbReference type="EMBL" id="AEI49373.1"/>
    </source>
</evidence>
<dbReference type="EMBL" id="CP002859">
    <property type="protein sequence ID" value="AEI49373.1"/>
    <property type="molecule type" value="Genomic_DNA"/>
</dbReference>
<keyword evidence="8" id="KW-0963">Cytoplasm</keyword>
<dbReference type="Proteomes" id="UP000000493">
    <property type="component" value="Chromosome"/>
</dbReference>
<evidence type="ECO:0000256" key="4">
    <source>
        <dbReference type="ARBA" id="ARBA00022777"/>
    </source>
</evidence>
<dbReference type="AlphaFoldDB" id="A0A7U3ZLF9"/>
<comment type="catalytic activity">
    <reaction evidence="6 8">
        <text>dCMP + ATP = dCDP + ADP</text>
        <dbReference type="Rhea" id="RHEA:25094"/>
        <dbReference type="ChEBI" id="CHEBI:30616"/>
        <dbReference type="ChEBI" id="CHEBI:57566"/>
        <dbReference type="ChEBI" id="CHEBI:58593"/>
        <dbReference type="ChEBI" id="CHEBI:456216"/>
        <dbReference type="EC" id="2.7.4.25"/>
    </reaction>
</comment>
<comment type="similarity">
    <text evidence="1 8">Belongs to the cytidylate kinase family. Type 1 subfamily.</text>
</comment>
<gene>
    <name evidence="8" type="primary">cmk</name>
    <name evidence="10" type="ordered locus">Runsl_2985</name>
</gene>
<keyword evidence="2 8" id="KW-0808">Transferase</keyword>